<dbReference type="PANTHER" id="PTHR24252">
    <property type="entry name" value="ACROSIN-RELATED"/>
    <property type="match status" value="1"/>
</dbReference>
<feature type="transmembrane region" description="Helical" evidence="14">
    <location>
        <begin position="24"/>
        <end position="48"/>
    </location>
</feature>
<keyword evidence="11 13" id="KW-1015">Disulfide bond</keyword>
<evidence type="ECO:0000256" key="5">
    <source>
        <dbReference type="ARBA" id="ARBA00022737"/>
    </source>
</evidence>
<dbReference type="InterPro" id="IPR043504">
    <property type="entry name" value="Peptidase_S1_PA_chymotrypsin"/>
</dbReference>
<feature type="disulfide bond" evidence="13">
    <location>
        <begin position="415"/>
        <end position="430"/>
    </location>
</feature>
<evidence type="ECO:0000256" key="4">
    <source>
        <dbReference type="ARBA" id="ARBA00022729"/>
    </source>
</evidence>
<dbReference type="Proteomes" id="UP000261580">
    <property type="component" value="Unassembled WGS sequence"/>
</dbReference>
<dbReference type="FunFam" id="2.60.120.290:FF:000005">
    <property type="entry name" value="Procollagen C-endopeptidase enhancer 1"/>
    <property type="match status" value="1"/>
</dbReference>
<dbReference type="Gene3D" id="2.40.10.10">
    <property type="entry name" value="Trypsin-like serine proteases"/>
    <property type="match status" value="2"/>
</dbReference>
<comment type="caution">
    <text evidence="13">Lacks conserved residue(s) required for the propagation of feature annotation.</text>
</comment>
<dbReference type="InterPro" id="IPR023415">
    <property type="entry name" value="LDLR_class-A_CS"/>
</dbReference>
<evidence type="ECO:0000256" key="13">
    <source>
        <dbReference type="PROSITE-ProRule" id="PRU00124"/>
    </source>
</evidence>
<dbReference type="SUPFAM" id="SSF57424">
    <property type="entry name" value="LDL receptor-like module"/>
    <property type="match status" value="4"/>
</dbReference>
<evidence type="ECO:0000259" key="15">
    <source>
        <dbReference type="PROSITE" id="PS01180"/>
    </source>
</evidence>
<dbReference type="InterPro" id="IPR036055">
    <property type="entry name" value="LDL_receptor-like_sf"/>
</dbReference>
<reference evidence="17" key="1">
    <citation type="submission" date="2025-08" db="UniProtKB">
        <authorList>
            <consortium name="Ensembl"/>
        </authorList>
    </citation>
    <scope>IDENTIFICATION</scope>
</reference>
<dbReference type="InterPro" id="IPR035914">
    <property type="entry name" value="Sperma_CUB_dom_sf"/>
</dbReference>
<dbReference type="PANTHER" id="PTHR24252:SF17">
    <property type="entry name" value="SUPPRESSOR OF TUMORIGENICITY 14 PROTEIN HOMOLOG-RELATED"/>
    <property type="match status" value="1"/>
</dbReference>
<feature type="domain" description="CUB" evidence="15">
    <location>
        <begin position="287"/>
        <end position="392"/>
    </location>
</feature>
<dbReference type="Pfam" id="PF00089">
    <property type="entry name" value="Trypsin"/>
    <property type="match status" value="1"/>
</dbReference>
<dbReference type="InterPro" id="IPR036364">
    <property type="entry name" value="SEA_dom_sf"/>
</dbReference>
<evidence type="ECO:0000313" key="17">
    <source>
        <dbReference type="Ensembl" id="ENSNBRP00000024264.1"/>
    </source>
</evidence>
<comment type="subcellular location">
    <subcellularLocation>
        <location evidence="1">Membrane</location>
        <topology evidence="1">Single-pass type II membrane protein</topology>
    </subcellularLocation>
</comment>
<feature type="disulfide bond" evidence="13">
    <location>
        <begin position="403"/>
        <end position="421"/>
    </location>
</feature>
<dbReference type="Pfam" id="PF01390">
    <property type="entry name" value="SEA"/>
    <property type="match status" value="1"/>
</dbReference>
<feature type="disulfide bond" evidence="13">
    <location>
        <begin position="504"/>
        <end position="516"/>
    </location>
</feature>
<dbReference type="Gene3D" id="3.30.70.960">
    <property type="entry name" value="SEA domain"/>
    <property type="match status" value="1"/>
</dbReference>
<keyword evidence="3 14" id="KW-0812">Transmembrane</keyword>
<dbReference type="SMART" id="SM00042">
    <property type="entry name" value="CUB"/>
    <property type="match status" value="2"/>
</dbReference>
<feature type="disulfide bond" evidence="13">
    <location>
        <begin position="450"/>
        <end position="465"/>
    </location>
</feature>
<dbReference type="InterPro" id="IPR000082">
    <property type="entry name" value="SEA_dom"/>
</dbReference>
<dbReference type="CDD" id="cd00112">
    <property type="entry name" value="LDLa"/>
    <property type="match status" value="4"/>
</dbReference>
<feature type="disulfide bond" evidence="13">
    <location>
        <begin position="466"/>
        <end position="478"/>
    </location>
</feature>
<dbReference type="InterPro" id="IPR009003">
    <property type="entry name" value="Peptidase_S1_PA"/>
</dbReference>
<proteinExistence type="predicted"/>
<feature type="disulfide bond" evidence="13">
    <location>
        <begin position="431"/>
        <end position="443"/>
    </location>
</feature>
<evidence type="ECO:0000256" key="14">
    <source>
        <dbReference type="SAM" id="Phobius"/>
    </source>
</evidence>
<dbReference type="SUPFAM" id="SSF49854">
    <property type="entry name" value="Spermadhesin, CUB domain"/>
    <property type="match status" value="2"/>
</dbReference>
<dbReference type="SUPFAM" id="SSF82671">
    <property type="entry name" value="SEA domain"/>
    <property type="match status" value="1"/>
</dbReference>
<evidence type="ECO:0000256" key="6">
    <source>
        <dbReference type="ARBA" id="ARBA00022801"/>
    </source>
</evidence>
<dbReference type="Gene3D" id="2.60.120.290">
    <property type="entry name" value="Spermadhesin, CUB domain"/>
    <property type="match status" value="2"/>
</dbReference>
<name>A0A3Q4N0Z4_NEOBR</name>
<keyword evidence="9 14" id="KW-1133">Transmembrane helix</keyword>
<dbReference type="SMART" id="SM00020">
    <property type="entry name" value="Tryp_SPc"/>
    <property type="match status" value="1"/>
</dbReference>
<keyword evidence="6" id="KW-0378">Hydrolase</keyword>
<dbReference type="GO" id="GO:0016020">
    <property type="term" value="C:membrane"/>
    <property type="evidence" value="ECO:0007669"/>
    <property type="project" value="UniProtKB-SubCell"/>
</dbReference>
<dbReference type="AlphaFoldDB" id="A0A3Q4N0Z4"/>
<feature type="domain" description="CUB" evidence="15">
    <location>
        <begin position="165"/>
        <end position="280"/>
    </location>
</feature>
<dbReference type="GO" id="GO:0006508">
    <property type="term" value="P:proteolysis"/>
    <property type="evidence" value="ECO:0007669"/>
    <property type="project" value="UniProtKB-KW"/>
</dbReference>
<dbReference type="PROSITE" id="PS50240">
    <property type="entry name" value="TRYPSIN_DOM"/>
    <property type="match status" value="1"/>
</dbReference>
<evidence type="ECO:0000256" key="7">
    <source>
        <dbReference type="ARBA" id="ARBA00022825"/>
    </source>
</evidence>
<dbReference type="InterPro" id="IPR002172">
    <property type="entry name" value="LDrepeatLR_classA_rpt"/>
</dbReference>
<keyword evidence="12" id="KW-0325">Glycoprotein</keyword>
<keyword evidence="4" id="KW-0732">Signal</keyword>
<keyword evidence="2" id="KW-0645">Protease</keyword>
<dbReference type="SUPFAM" id="SSF50494">
    <property type="entry name" value="Trypsin-like serine proteases"/>
    <property type="match status" value="1"/>
</dbReference>
<reference evidence="17" key="2">
    <citation type="submission" date="2025-09" db="UniProtKB">
        <authorList>
            <consortium name="Ensembl"/>
        </authorList>
    </citation>
    <scope>IDENTIFICATION</scope>
</reference>
<organism evidence="17 18">
    <name type="scientific">Neolamprologus brichardi</name>
    <name type="common">Fairy cichlid</name>
    <name type="synonym">Lamprologus brichardi</name>
    <dbReference type="NCBI Taxonomy" id="32507"/>
    <lineage>
        <taxon>Eukaryota</taxon>
        <taxon>Metazoa</taxon>
        <taxon>Chordata</taxon>
        <taxon>Craniata</taxon>
        <taxon>Vertebrata</taxon>
        <taxon>Euteleostomi</taxon>
        <taxon>Actinopterygii</taxon>
        <taxon>Neopterygii</taxon>
        <taxon>Teleostei</taxon>
        <taxon>Neoteleostei</taxon>
        <taxon>Acanthomorphata</taxon>
        <taxon>Ovalentaria</taxon>
        <taxon>Cichlomorphae</taxon>
        <taxon>Cichliformes</taxon>
        <taxon>Cichlidae</taxon>
        <taxon>African cichlids</taxon>
        <taxon>Pseudocrenilabrinae</taxon>
        <taxon>Lamprologini</taxon>
        <taxon>Neolamprologus</taxon>
    </lineage>
</organism>
<feature type="disulfide bond" evidence="13">
    <location>
        <begin position="524"/>
        <end position="539"/>
    </location>
</feature>
<dbReference type="FunFam" id="2.60.120.290:FF:000003">
    <property type="entry name" value="Neuropilin"/>
    <property type="match status" value="1"/>
</dbReference>
<dbReference type="InterPro" id="IPR018114">
    <property type="entry name" value="TRYPSIN_HIS"/>
</dbReference>
<evidence type="ECO:0000259" key="16">
    <source>
        <dbReference type="PROSITE" id="PS50240"/>
    </source>
</evidence>
<dbReference type="Ensembl" id="ENSNBRT00000024900.1">
    <property type="protein sequence ID" value="ENSNBRP00000024264.1"/>
    <property type="gene ID" value="ENSNBRG00000018543.1"/>
</dbReference>
<accession>A0A3Q4N0Z4</accession>
<dbReference type="GO" id="GO:0009566">
    <property type="term" value="P:fertilization"/>
    <property type="evidence" value="ECO:0007669"/>
    <property type="project" value="UniProtKB-ARBA"/>
</dbReference>
<evidence type="ECO:0000256" key="3">
    <source>
        <dbReference type="ARBA" id="ARBA00022692"/>
    </source>
</evidence>
<keyword evidence="5" id="KW-0677">Repeat</keyword>
<feature type="domain" description="Peptidase S1" evidence="16">
    <location>
        <begin position="550"/>
        <end position="773"/>
    </location>
</feature>
<dbReference type="GO" id="GO:0004252">
    <property type="term" value="F:serine-type endopeptidase activity"/>
    <property type="evidence" value="ECO:0007669"/>
    <property type="project" value="InterPro"/>
</dbReference>
<keyword evidence="18" id="KW-1185">Reference proteome</keyword>
<dbReference type="PROSITE" id="PS50068">
    <property type="entry name" value="LDLRA_2"/>
    <property type="match status" value="4"/>
</dbReference>
<dbReference type="PROSITE" id="PS00134">
    <property type="entry name" value="TRYPSIN_HIS"/>
    <property type="match status" value="1"/>
</dbReference>
<evidence type="ECO:0000256" key="8">
    <source>
        <dbReference type="ARBA" id="ARBA00022968"/>
    </source>
</evidence>
<evidence type="ECO:0000313" key="18">
    <source>
        <dbReference type="Proteomes" id="UP000261580"/>
    </source>
</evidence>
<dbReference type="Gene3D" id="4.10.400.10">
    <property type="entry name" value="Low-density Lipoprotein Receptor"/>
    <property type="match status" value="4"/>
</dbReference>
<dbReference type="InterPro" id="IPR000859">
    <property type="entry name" value="CUB_dom"/>
</dbReference>
<dbReference type="GeneTree" id="ENSGT00940000155418"/>
<feature type="disulfide bond" evidence="13">
    <location>
        <begin position="485"/>
        <end position="500"/>
    </location>
</feature>
<evidence type="ECO:0000256" key="10">
    <source>
        <dbReference type="ARBA" id="ARBA00023136"/>
    </source>
</evidence>
<protein>
    <submittedName>
        <fullName evidence="17">ST14 transmembrane serine protease matriptase</fullName>
    </submittedName>
</protein>
<dbReference type="FunFam" id="4.10.400.10:FF:000034">
    <property type="entry name" value="Low-density lipoprotein receptor-related protein 2"/>
    <property type="match status" value="1"/>
</dbReference>
<evidence type="ECO:0000256" key="2">
    <source>
        <dbReference type="ARBA" id="ARBA00022670"/>
    </source>
</evidence>
<dbReference type="PROSITE" id="PS01209">
    <property type="entry name" value="LDLRA_1"/>
    <property type="match status" value="1"/>
</dbReference>
<evidence type="ECO:0000256" key="9">
    <source>
        <dbReference type="ARBA" id="ARBA00022989"/>
    </source>
</evidence>
<evidence type="ECO:0000256" key="1">
    <source>
        <dbReference type="ARBA" id="ARBA00004606"/>
    </source>
</evidence>
<dbReference type="Pfam" id="PF00431">
    <property type="entry name" value="CUB"/>
    <property type="match status" value="2"/>
</dbReference>
<dbReference type="OMA" id="KLWVCDH"/>
<dbReference type="STRING" id="32507.ENSNBRP00000024264"/>
<dbReference type="InterPro" id="IPR001254">
    <property type="entry name" value="Trypsin_dom"/>
</dbReference>
<dbReference type="SMART" id="SM00192">
    <property type="entry name" value="LDLa"/>
    <property type="match status" value="4"/>
</dbReference>
<dbReference type="Pfam" id="PF00057">
    <property type="entry name" value="Ldl_recept_a"/>
    <property type="match status" value="4"/>
</dbReference>
<feature type="disulfide bond" evidence="13">
    <location>
        <begin position="438"/>
        <end position="456"/>
    </location>
</feature>
<keyword evidence="10 14" id="KW-0472">Membrane</keyword>
<dbReference type="FunFam" id="2.40.10.10:FF:000003">
    <property type="entry name" value="Transmembrane serine protease 3"/>
    <property type="match status" value="1"/>
</dbReference>
<dbReference type="PROSITE" id="PS01180">
    <property type="entry name" value="CUB"/>
    <property type="match status" value="2"/>
</dbReference>
<evidence type="ECO:0000256" key="11">
    <source>
        <dbReference type="ARBA" id="ARBA00023157"/>
    </source>
</evidence>
<dbReference type="FunFam" id="4.10.400.10:FF:000065">
    <property type="entry name" value="Transmembrane protease serine 7"/>
    <property type="match status" value="1"/>
</dbReference>
<keyword evidence="8" id="KW-0735">Signal-anchor</keyword>
<dbReference type="CDD" id="cd00041">
    <property type="entry name" value="CUB"/>
    <property type="match status" value="2"/>
</dbReference>
<dbReference type="PRINTS" id="PR00261">
    <property type="entry name" value="LDLRECEPTOR"/>
</dbReference>
<evidence type="ECO:0000256" key="12">
    <source>
        <dbReference type="ARBA" id="ARBA00023180"/>
    </source>
</evidence>
<feature type="disulfide bond" evidence="13">
    <location>
        <begin position="473"/>
        <end position="491"/>
    </location>
</feature>
<dbReference type="Bgee" id="ENSNBRG00000018543">
    <property type="expression patterns" value="Expressed in zone of skin"/>
</dbReference>
<keyword evidence="7" id="KW-0720">Serine protease</keyword>
<sequence length="773" mass="85907">GHSKHERIDFLTQKEKAPPKSKTGIVIGVVVALLILSAVAAFLIWFSVKDADSDAALSKQLRQSVPVFSGHMTLVNQPYDQNLEDTNSPEFQALAEKLETRDPILEKYYTKSVVTAFEGVKAYYWSQFNIPNSDLEMIPEVSEERILNALETDSRMARDPRADHCFYRLEADTNPQNFSSPGYPTGYPPQSRCQWQIRASEENVIVVNFLYFYIEDDCSDDFVYIYDSLSPDDSQAITKCGQRPPSNPLEVVSSNNIMLINFIAETDAQKPGFQAVYSVIPKADVTCGGSLSQKQGSFTSPLYPSFYPPAKECKWTITAPGSKVRLRFTMFRMKEPGVDTRLCHKDYVEIMGNYCGEVASLSLTSDTNVLVVNFHSDRSHTDKGFSAEYSSYDPSNCPDRFACTNGLCIDQKLKCDGWNDCGDMSDESRCCDKDQFACSNGMCKPKLWVCDHVNDCGDESDEKMCCALNEFQCGNGVCLPQSVKCDDKQDCKDGSDEVGCKTICTDYSFKCKSGVCINKVNAECDRVQDCSDNSDETICCGTRPYKLNRIVGGQNAELGEWPWQVSLHFSTNGPTCGASIISNTWLLSAAHCFRNKDPSKWQSYSGMQNQFSHDNVQSRKLKRIIPHPLYNQMTSDYDIALLELSEPLQFANTIQPICLPDSSHVFPAGMSCWVTGWGALREGQAAQILQKALVKIINDSVCDVVTEGQVTSRMLCSGYLSGGVDACQQGDSGGPLACFEESGKWFQAGIVSWGEGCARRNKPGVYTRVTKLR</sequence>
<dbReference type="CDD" id="cd00190">
    <property type="entry name" value="Tryp_SPc"/>
    <property type="match status" value="1"/>
</dbReference>